<dbReference type="InterPro" id="IPR036047">
    <property type="entry name" value="F-box-like_dom_sf"/>
</dbReference>
<evidence type="ECO:0000256" key="1">
    <source>
        <dbReference type="SAM" id="MobiDB-lite"/>
    </source>
</evidence>
<sequence length="571" mass="65615">MGGRPHLGFGEAGVIRSSTALGNLSVSLRITTKMKTGPHGDAGFGEDGSSALDMGRKDSRSRSGSAKRRGPHLTLDRLPRDVLHQIIALLPMQDAARAACASRELLQSWRHYPELKFSAKTLAMDGQHNCIQGQMDSYIKRIDIALQNCTGGWVKRFRFELQFFHELSAHHINHWLDAAIPGIEELTLELPRDDKMKYKFPCKLLFEKGCSIQSLCLYSCAFHPDQGACSFRNLKRVYFSLVHITTEELWIFLYNSLSLEHLELGFCHKIACLKIPCTLQLLNFLRVRRCNMLQIIVSDAPNLSTFHYEGPLIQLSLGDSLQLKHVNISIYPWFNLFEYARKQLPTVAPNVETLFLMSANEAGIFYPLIFQPHGRFLHLKYLELVIVGPRNYGFGYQYTYLVTFLKASPVLETFILHVESAKEPYPLVINPKYLKNHLLPEHCHQSIKHVTVTGFCHTQELVELIFYILENATSLQCLTLDNRIRGFEKDLVACITQDAGTCDYQEWWKNFGAKEIILHFFRRESYPKSYWDAYCSYVAIRKYIIGRVPSSVELKIYQLCLLMKLYPVFQR</sequence>
<evidence type="ECO:0000259" key="2">
    <source>
        <dbReference type="PROSITE" id="PS50181"/>
    </source>
</evidence>
<reference evidence="3" key="1">
    <citation type="submission" date="2002-07" db="EMBL/GenBank/DDBJ databases">
        <authorList>
            <person name="Buell R."/>
        </authorList>
    </citation>
    <scope>NUCLEOTIDE SEQUENCE</scope>
</reference>
<dbReference type="Pfam" id="PF00646">
    <property type="entry name" value="F-box"/>
    <property type="match status" value="1"/>
</dbReference>
<reference evidence="5" key="2">
    <citation type="journal article" date="2005" name="Nature">
        <title>The map-based sequence of the rice genome.</title>
        <authorList>
            <consortium name="International rice genome sequencing project (IRGSP)"/>
            <person name="Matsumoto T."/>
            <person name="Wu J."/>
            <person name="Kanamori H."/>
            <person name="Katayose Y."/>
            <person name="Fujisawa M."/>
            <person name="Namiki N."/>
            <person name="Mizuno H."/>
            <person name="Yamamoto K."/>
            <person name="Antonio B.A."/>
            <person name="Baba T."/>
            <person name="Sakata K."/>
            <person name="Nagamura Y."/>
            <person name="Aoki H."/>
            <person name="Arikawa K."/>
            <person name="Arita K."/>
            <person name="Bito T."/>
            <person name="Chiden Y."/>
            <person name="Fujitsuka N."/>
            <person name="Fukunaka R."/>
            <person name="Hamada M."/>
            <person name="Harada C."/>
            <person name="Hayashi A."/>
            <person name="Hijishita S."/>
            <person name="Honda M."/>
            <person name="Hosokawa S."/>
            <person name="Ichikawa Y."/>
            <person name="Idonuma A."/>
            <person name="Iijima M."/>
            <person name="Ikeda M."/>
            <person name="Ikeno M."/>
            <person name="Ito K."/>
            <person name="Ito S."/>
            <person name="Ito T."/>
            <person name="Ito Y."/>
            <person name="Ito Y."/>
            <person name="Iwabuchi A."/>
            <person name="Kamiya K."/>
            <person name="Karasawa W."/>
            <person name="Kurita K."/>
            <person name="Katagiri S."/>
            <person name="Kikuta A."/>
            <person name="Kobayashi H."/>
            <person name="Kobayashi N."/>
            <person name="Machita K."/>
            <person name="Maehara T."/>
            <person name="Masukawa M."/>
            <person name="Mizubayashi T."/>
            <person name="Mukai Y."/>
            <person name="Nagasaki H."/>
            <person name="Nagata Y."/>
            <person name="Naito S."/>
            <person name="Nakashima M."/>
            <person name="Nakama Y."/>
            <person name="Nakamichi Y."/>
            <person name="Nakamura M."/>
            <person name="Meguro A."/>
            <person name="Negishi M."/>
            <person name="Ohta I."/>
            <person name="Ohta T."/>
            <person name="Okamoto M."/>
            <person name="Ono N."/>
            <person name="Saji S."/>
            <person name="Sakaguchi M."/>
            <person name="Sakai K."/>
            <person name="Shibata M."/>
            <person name="Shimokawa T."/>
            <person name="Song J."/>
            <person name="Takazaki Y."/>
            <person name="Terasawa K."/>
            <person name="Tsugane M."/>
            <person name="Tsuji K."/>
            <person name="Ueda S."/>
            <person name="Waki K."/>
            <person name="Yamagata H."/>
            <person name="Yamamoto M."/>
            <person name="Yamamoto S."/>
            <person name="Yamane H."/>
            <person name="Yoshiki S."/>
            <person name="Yoshihara R."/>
            <person name="Yukawa K."/>
            <person name="Zhong H."/>
            <person name="Yano M."/>
            <person name="Yuan Q."/>
            <person name="Ouyang S."/>
            <person name="Liu J."/>
            <person name="Jones K.M."/>
            <person name="Gansberger K."/>
            <person name="Moffat K."/>
            <person name="Hill J."/>
            <person name="Bera J."/>
            <person name="Fadrosh D."/>
            <person name="Jin S."/>
            <person name="Johri S."/>
            <person name="Kim M."/>
            <person name="Overton L."/>
            <person name="Reardon M."/>
            <person name="Tsitrin T."/>
            <person name="Vuong H."/>
            <person name="Weaver B."/>
            <person name="Ciecko A."/>
            <person name="Tallon L."/>
            <person name="Jackson J."/>
            <person name="Pai G."/>
            <person name="Aken S.V."/>
            <person name="Utterback T."/>
            <person name="Reidmuller S."/>
            <person name="Feldblyum T."/>
            <person name="Hsiao J."/>
            <person name="Zismann V."/>
            <person name="Iobst S."/>
            <person name="de Vazeille A.R."/>
            <person name="Buell C.R."/>
            <person name="Ying K."/>
            <person name="Li Y."/>
            <person name="Lu T."/>
            <person name="Huang Y."/>
            <person name="Zhao Q."/>
            <person name="Feng Q."/>
            <person name="Zhang L."/>
            <person name="Zhu J."/>
            <person name="Weng Q."/>
            <person name="Mu J."/>
            <person name="Lu Y."/>
            <person name="Fan D."/>
            <person name="Liu Y."/>
            <person name="Guan J."/>
            <person name="Zhang Y."/>
            <person name="Yu S."/>
            <person name="Liu X."/>
            <person name="Zhang Y."/>
            <person name="Hong G."/>
            <person name="Han B."/>
            <person name="Choisne N."/>
            <person name="Demange N."/>
            <person name="Orjeda G."/>
            <person name="Samain S."/>
            <person name="Cattolico L."/>
            <person name="Pelletier E."/>
            <person name="Couloux A."/>
            <person name="Segurens B."/>
            <person name="Wincker P."/>
            <person name="D'Hont A."/>
            <person name="Scarpelli C."/>
            <person name="Weissenbach J."/>
            <person name="Salanoubat M."/>
            <person name="Quetier F."/>
            <person name="Yu Y."/>
            <person name="Kim H.R."/>
            <person name="Rambo T."/>
            <person name="Currie J."/>
            <person name="Collura K."/>
            <person name="Luo M."/>
            <person name="Yang T."/>
            <person name="Ammiraju J.S.S."/>
            <person name="Engler F."/>
            <person name="Soderlund C."/>
            <person name="Wing R.A."/>
            <person name="Palmer L.E."/>
            <person name="de la Bastide M."/>
            <person name="Spiegel L."/>
            <person name="Nascimento L."/>
            <person name="Zutavern T."/>
            <person name="O'Shaughnessy A."/>
            <person name="Dike S."/>
            <person name="Dedhia N."/>
            <person name="Preston R."/>
            <person name="Balija V."/>
            <person name="McCombie W.R."/>
            <person name="Chow T."/>
            <person name="Chen H."/>
            <person name="Chung M."/>
            <person name="Chen C."/>
            <person name="Shaw J."/>
            <person name="Wu H."/>
            <person name="Hsiao K."/>
            <person name="Chao Y."/>
            <person name="Chu M."/>
            <person name="Cheng C."/>
            <person name="Hour A."/>
            <person name="Lee P."/>
            <person name="Lin S."/>
            <person name="Lin Y."/>
            <person name="Liou J."/>
            <person name="Liu S."/>
            <person name="Hsing Y."/>
            <person name="Raghuvanshi S."/>
            <person name="Mohanty A."/>
            <person name="Bharti A.K."/>
            <person name="Gaur A."/>
            <person name="Gupta V."/>
            <person name="Kumar D."/>
            <person name="Ravi V."/>
            <person name="Vij S."/>
            <person name="Kapur A."/>
            <person name="Khurana P."/>
            <person name="Khurana P."/>
            <person name="Khurana J.P."/>
            <person name="Tyagi A.K."/>
            <person name="Gaikwad K."/>
            <person name="Singh A."/>
            <person name="Dalal V."/>
            <person name="Srivastava S."/>
            <person name="Dixit A."/>
            <person name="Pal A.K."/>
            <person name="Ghazi I.A."/>
            <person name="Yadav M."/>
            <person name="Pandit A."/>
            <person name="Bhargava A."/>
            <person name="Sureshbabu K."/>
            <person name="Batra K."/>
            <person name="Sharma T.R."/>
            <person name="Mohapatra T."/>
            <person name="Singh N.K."/>
            <person name="Messing J."/>
            <person name="Nelson A.B."/>
            <person name="Fuks G."/>
            <person name="Kavchok S."/>
            <person name="Keizer G."/>
            <person name="Linton E."/>
            <person name="Llaca V."/>
            <person name="Song R."/>
            <person name="Tanyolac B."/>
            <person name="Young S."/>
            <person name="Ho-Il K."/>
            <person name="Hahn J.H."/>
            <person name="Sangsakoo G."/>
            <person name="Vanavichit A."/>
            <person name="de Mattos Luiz.A.T."/>
            <person name="Zimmer P.D."/>
            <person name="Malone G."/>
            <person name="Dellagostin O."/>
            <person name="de Oliveira A.C."/>
            <person name="Bevan M."/>
            <person name="Bancroft I."/>
            <person name="Minx P."/>
            <person name="Cordum H."/>
            <person name="Wilson R."/>
            <person name="Cheng Z."/>
            <person name="Jin W."/>
            <person name="Jiang J."/>
            <person name="Leong S.A."/>
            <person name="Iwama H."/>
            <person name="Gojobori T."/>
            <person name="Itoh T."/>
            <person name="Niimura Y."/>
            <person name="Fujii Y."/>
            <person name="Habara T."/>
            <person name="Sakai H."/>
            <person name="Sato Y."/>
            <person name="Wilson G."/>
            <person name="Kumar K."/>
            <person name="McCouch S."/>
            <person name="Juretic N."/>
            <person name="Hoen D."/>
            <person name="Wright S."/>
            <person name="Bruskiewich R."/>
            <person name="Bureau T."/>
            <person name="Miyao A."/>
            <person name="Hirochika H."/>
            <person name="Nishikawa T."/>
            <person name="Kadowaki K."/>
            <person name="Sugiura M."/>
            <person name="Burr B."/>
            <person name="Sasaki T."/>
        </authorList>
    </citation>
    <scope>NUCLEOTIDE SEQUENCE [LARGE SCALE GENOMIC DNA]</scope>
    <source>
        <strain evidence="5">cv. Nipponbare</strain>
    </source>
</reference>
<dbReference type="Pfam" id="PF23622">
    <property type="entry name" value="LRR_At1g61320_AtMIF1"/>
    <property type="match status" value="1"/>
</dbReference>
<accession>Q8LN39</accession>
<organism evidence="4">
    <name type="scientific">Oryza sativa subsp. japonica</name>
    <name type="common">Rice</name>
    <dbReference type="NCBI Taxonomy" id="39947"/>
    <lineage>
        <taxon>Eukaryota</taxon>
        <taxon>Viridiplantae</taxon>
        <taxon>Streptophyta</taxon>
        <taxon>Embryophyta</taxon>
        <taxon>Tracheophyta</taxon>
        <taxon>Spermatophyta</taxon>
        <taxon>Magnoliopsida</taxon>
        <taxon>Liliopsida</taxon>
        <taxon>Poales</taxon>
        <taxon>Poaceae</taxon>
        <taxon>BOP clade</taxon>
        <taxon>Oryzoideae</taxon>
        <taxon>Oryzeae</taxon>
        <taxon>Oryzinae</taxon>
        <taxon>Oryza</taxon>
        <taxon>Oryza sativa</taxon>
    </lineage>
</organism>
<protein>
    <recommendedName>
        <fullName evidence="2">F-box domain-containing protein</fullName>
    </recommendedName>
</protein>
<dbReference type="AlphaFoldDB" id="Q8LN39"/>
<feature type="region of interest" description="Disordered" evidence="1">
    <location>
        <begin position="35"/>
        <end position="72"/>
    </location>
</feature>
<evidence type="ECO:0000313" key="5">
    <source>
        <dbReference type="Proteomes" id="UP000000763"/>
    </source>
</evidence>
<reference evidence="4" key="3">
    <citation type="journal article" date="2005" name="PLoS Biol.">
        <title>The genomes of Oryza sativa: a history of duplications.</title>
        <authorList>
            <person name="Yu J."/>
            <person name="Wang J."/>
            <person name="Lin W."/>
            <person name="Li S."/>
            <person name="Li H."/>
            <person name="Zhou J."/>
            <person name="Ni P."/>
            <person name="Dong W."/>
            <person name="Hu S."/>
            <person name="Zeng C."/>
            <person name="Zhang J."/>
            <person name="Zhang Y."/>
            <person name="Li R."/>
            <person name="Xu Z."/>
            <person name="Li S."/>
            <person name="Li X."/>
            <person name="Zheng H."/>
            <person name="Cong L."/>
            <person name="Lin L."/>
            <person name="Yin J."/>
            <person name="Geng J."/>
            <person name="Li G."/>
            <person name="Shi J."/>
            <person name="Liu J."/>
            <person name="Lv H."/>
            <person name="Li J."/>
            <person name="Wang J."/>
            <person name="Deng Y."/>
            <person name="Ran L."/>
            <person name="Shi X."/>
            <person name="Wang X."/>
            <person name="Wu Q."/>
            <person name="Li C."/>
            <person name="Ren X."/>
            <person name="Wang J."/>
            <person name="Wang X."/>
            <person name="Li D."/>
            <person name="Liu D."/>
            <person name="Zhang X."/>
            <person name="Ji Z."/>
            <person name="Zhao W."/>
            <person name="Sun Y."/>
            <person name="Zhang Z."/>
            <person name="Bao J."/>
            <person name="Han Y."/>
            <person name="Dong L."/>
            <person name="Ji J."/>
            <person name="Chen P."/>
            <person name="Wu S."/>
            <person name="Liu J."/>
            <person name="Xiao Y."/>
            <person name="Bu D."/>
            <person name="Tan J."/>
            <person name="Yang L."/>
            <person name="Ye C."/>
            <person name="Zhang J."/>
            <person name="Xu J."/>
            <person name="Zhou Y."/>
            <person name="Yu Y."/>
            <person name="Zhang B."/>
            <person name="Zhuang S."/>
            <person name="Wei H."/>
            <person name="Liu B."/>
            <person name="Lei M."/>
            <person name="Yu H."/>
            <person name="Li Y."/>
            <person name="Xu H."/>
            <person name="Wei S."/>
            <person name="He X."/>
            <person name="Fang L."/>
            <person name="Zhang Z."/>
            <person name="Zhang Y."/>
            <person name="Huang X."/>
            <person name="Su Z."/>
            <person name="Tong W."/>
            <person name="Li J."/>
            <person name="Tong Z."/>
            <person name="Li S."/>
            <person name="Ye J."/>
            <person name="Wang L."/>
            <person name="Fang L."/>
            <person name="Lei T."/>
            <person name="Chen C."/>
            <person name="Chen H."/>
            <person name="Xu Z."/>
            <person name="Li H."/>
            <person name="Huang H."/>
            <person name="Zhang F."/>
            <person name="Xu H."/>
            <person name="Li N."/>
            <person name="Zhao C."/>
            <person name="Li S."/>
            <person name="Dong L."/>
            <person name="Huang Y."/>
            <person name="Li L."/>
            <person name="Xi Y."/>
            <person name="Qi Q."/>
            <person name="Li W."/>
            <person name="Zhang B."/>
            <person name="Hu W."/>
            <person name="Zhang Y."/>
            <person name="Tian X."/>
            <person name="Jiao Y."/>
            <person name="Liang X."/>
            <person name="Jin J."/>
            <person name="Gao L."/>
            <person name="Zheng W."/>
            <person name="Hao B."/>
            <person name="Liu S."/>
            <person name="Wang W."/>
            <person name="Yuan L."/>
            <person name="Cao M."/>
            <person name="McDermott J."/>
            <person name="Samudrala R."/>
            <person name="Wang J."/>
            <person name="Wong G.K."/>
            <person name="Yang H."/>
        </authorList>
    </citation>
    <scope>NUCLEOTIDE SEQUENCE [LARGE SCALE GENOMIC DNA]</scope>
</reference>
<evidence type="ECO:0000313" key="4">
    <source>
        <dbReference type="EMBL" id="EAZ16786.1"/>
    </source>
</evidence>
<evidence type="ECO:0000313" key="3">
    <source>
        <dbReference type="EMBL" id="AAM88625.1"/>
    </source>
</evidence>
<name>Q8LN39_ORYSJ</name>
<reference evidence="3" key="4">
    <citation type="submission" date="2005-04" db="EMBL/GenBank/DDBJ databases">
        <title>Oryza sativa chromosome 10 BAC OSJNBa0053C23 genomic sequence.</title>
        <authorList>
            <person name="Buell C.R."/>
            <person name="Yuan Q."/>
            <person name="Ouyang S."/>
            <person name="Liu J."/>
            <person name="Gansberger K."/>
            <person name="Kim M.M."/>
            <person name="Overton II L.L."/>
            <person name="Bera J.J."/>
            <person name="Tsitrin T."/>
            <person name="Krol M.I."/>
            <person name="Jarrahi B.B."/>
            <person name="Jin S.S."/>
            <person name="Koo H."/>
            <person name="Zismann V."/>
            <person name="Hsiao J."/>
            <person name="Blunt S."/>
            <person name="Vanaken S.S."/>
            <person name="Utterback T.T."/>
            <person name="Feldblyum T.V."/>
            <person name="Yang Q.Q."/>
            <person name="Haas B.J."/>
            <person name="Suh B.B."/>
            <person name="Peterson J.J."/>
            <person name="Quackenbush J."/>
            <person name="White O."/>
            <person name="Salzberg S.L."/>
            <person name="Fraser C.M."/>
        </authorList>
    </citation>
    <scope>NUCLEOTIDE SEQUENCE</scope>
</reference>
<reference evidence="5" key="5">
    <citation type="journal article" date="2008" name="Nucleic Acids Res.">
        <title>The rice annotation project database (RAP-DB): 2008 update.</title>
        <authorList>
            <consortium name="The rice annotation project (RAP)"/>
        </authorList>
    </citation>
    <scope>GENOME REANNOTATION</scope>
    <source>
        <strain evidence="5">cv. Nipponbare</strain>
    </source>
</reference>
<dbReference type="SUPFAM" id="SSF52047">
    <property type="entry name" value="RNI-like"/>
    <property type="match status" value="1"/>
</dbReference>
<feature type="domain" description="F-box" evidence="2">
    <location>
        <begin position="72"/>
        <end position="115"/>
    </location>
</feature>
<dbReference type="InterPro" id="IPR001810">
    <property type="entry name" value="F-box_dom"/>
</dbReference>
<dbReference type="PROSITE" id="PS50181">
    <property type="entry name" value="FBOX"/>
    <property type="match status" value="1"/>
</dbReference>
<proteinExistence type="predicted"/>
<dbReference type="InterPro" id="IPR053772">
    <property type="entry name" value="At1g61320/At1g61330-like"/>
</dbReference>
<dbReference type="EMBL" id="AC092389">
    <property type="protein sequence ID" value="AAM88625.1"/>
    <property type="molecule type" value="Genomic_DNA"/>
</dbReference>
<dbReference type="Proteomes" id="UP000000763">
    <property type="component" value="Chromosome 10"/>
</dbReference>
<dbReference type="PANTHER" id="PTHR34145">
    <property type="entry name" value="OS02G0105600 PROTEIN"/>
    <property type="match status" value="1"/>
</dbReference>
<dbReference type="SUPFAM" id="SSF81383">
    <property type="entry name" value="F-box domain"/>
    <property type="match status" value="1"/>
</dbReference>
<dbReference type="Proteomes" id="UP000007752">
    <property type="component" value="Chromosome 10"/>
</dbReference>
<dbReference type="EMBL" id="CM000147">
    <property type="protein sequence ID" value="EAZ16786.1"/>
    <property type="molecule type" value="Genomic_DNA"/>
</dbReference>
<reference evidence="4" key="6">
    <citation type="submission" date="2008-12" db="EMBL/GenBank/DDBJ databases">
        <title>Improved gene annotation of the rice (Oryza sativa) genomes.</title>
        <authorList>
            <person name="Wang J."/>
            <person name="Li R."/>
            <person name="Fan W."/>
            <person name="Huang Q."/>
            <person name="Zhang J."/>
            <person name="Zhou Y."/>
            <person name="Hu Y."/>
            <person name="Zi S."/>
            <person name="Li J."/>
            <person name="Ni P."/>
            <person name="Zheng H."/>
            <person name="Zhang Y."/>
            <person name="Zhao M."/>
            <person name="Hao Q."/>
            <person name="McDermott J."/>
            <person name="Samudrala R."/>
            <person name="Kristiansen K."/>
            <person name="Wong G.K.-S."/>
        </authorList>
    </citation>
    <scope>NUCLEOTIDE SEQUENCE</scope>
</reference>
<accession>A3C6S3</accession>
<dbReference type="InterPro" id="IPR055357">
    <property type="entry name" value="LRR_At1g61320_AtMIF1"/>
</dbReference>
<gene>
    <name evidence="4" type="ORF">OsJ_32260</name>
    <name evidence="3" type="ORF">OSJNBa0053C23.21</name>
</gene>
<dbReference type="PANTHER" id="PTHR34145:SF33">
    <property type="entry name" value="FBD DOMAIN-CONTAINING PROTEIN"/>
    <property type="match status" value="1"/>
</dbReference>